<protein>
    <submittedName>
        <fullName evidence="2">PhBC6A51 family helix-turn-helix protein</fullName>
    </submittedName>
</protein>
<dbReference type="Gene3D" id="1.10.10.60">
    <property type="entry name" value="Homeodomain-like"/>
    <property type="match status" value="1"/>
</dbReference>
<keyword evidence="3" id="KW-1185">Reference proteome</keyword>
<proteinExistence type="predicted"/>
<dbReference type="Pfam" id="PF13022">
    <property type="entry name" value="HTH_Tnp_1_2"/>
    <property type="match status" value="1"/>
</dbReference>
<sequence>MAKQLSDLQYAAIALLAMPQRGGRTYPEVAAEVGVDERTLRRWRNDDDFNAELKRKIMNDTTDRLPEVMASIPDHIITDGNAAMFRTLLQAHGLLTEKHEVETKDSGSTDIASIRDKIAQYKDEDNEDGGQGADE</sequence>
<evidence type="ECO:0000313" key="3">
    <source>
        <dbReference type="Proteomes" id="UP001597520"/>
    </source>
</evidence>
<feature type="domain" description="Homeodomain phBC6A51-type" evidence="1">
    <location>
        <begin position="3"/>
        <end position="104"/>
    </location>
</feature>
<organism evidence="2 3">
    <name type="scientific">Salibacterium lacus</name>
    <dbReference type="NCBI Taxonomy" id="1898109"/>
    <lineage>
        <taxon>Bacteria</taxon>
        <taxon>Bacillati</taxon>
        <taxon>Bacillota</taxon>
        <taxon>Bacilli</taxon>
        <taxon>Bacillales</taxon>
        <taxon>Bacillaceae</taxon>
    </lineage>
</organism>
<dbReference type="InterPro" id="IPR024978">
    <property type="entry name" value="Homeodomain_phBC6A51-type"/>
</dbReference>
<dbReference type="RefSeq" id="WP_380711922.1">
    <property type="nucleotide sequence ID" value="NZ_JBHUML010000002.1"/>
</dbReference>
<evidence type="ECO:0000259" key="1">
    <source>
        <dbReference type="Pfam" id="PF13022"/>
    </source>
</evidence>
<comment type="caution">
    <text evidence="2">The sequence shown here is derived from an EMBL/GenBank/DDBJ whole genome shotgun (WGS) entry which is preliminary data.</text>
</comment>
<reference evidence="3" key="1">
    <citation type="journal article" date="2019" name="Int. J. Syst. Evol. Microbiol.">
        <title>The Global Catalogue of Microorganisms (GCM) 10K type strain sequencing project: providing services to taxonomists for standard genome sequencing and annotation.</title>
        <authorList>
            <consortium name="The Broad Institute Genomics Platform"/>
            <consortium name="The Broad Institute Genome Sequencing Center for Infectious Disease"/>
            <person name="Wu L."/>
            <person name="Ma J."/>
        </authorList>
    </citation>
    <scope>NUCLEOTIDE SEQUENCE [LARGE SCALE GENOMIC DNA]</scope>
    <source>
        <strain evidence="3">KCTC 33792</strain>
    </source>
</reference>
<dbReference type="EMBL" id="JBHUML010000002">
    <property type="protein sequence ID" value="MFD2704645.1"/>
    <property type="molecule type" value="Genomic_DNA"/>
</dbReference>
<name>A0ABW5T186_9BACI</name>
<dbReference type="Proteomes" id="UP001597520">
    <property type="component" value="Unassembled WGS sequence"/>
</dbReference>
<evidence type="ECO:0000313" key="2">
    <source>
        <dbReference type="EMBL" id="MFD2704645.1"/>
    </source>
</evidence>
<gene>
    <name evidence="2" type="ORF">ACFSUB_04145</name>
</gene>
<accession>A0ABW5T186</accession>